<keyword evidence="3" id="KW-1003">Cell membrane</keyword>
<dbReference type="RefSeq" id="WP_078980310.1">
    <property type="nucleotide sequence ID" value="NZ_MWQN01000002.1"/>
</dbReference>
<dbReference type="PANTHER" id="PTHR43744:SF12">
    <property type="entry name" value="ABC TRANSPORTER PERMEASE PROTEIN MG189-RELATED"/>
    <property type="match status" value="1"/>
</dbReference>
<dbReference type="Proteomes" id="UP000190037">
    <property type="component" value="Unassembled WGS sequence"/>
</dbReference>
<keyword evidence="2 7" id="KW-0813">Transport</keyword>
<evidence type="ECO:0000256" key="8">
    <source>
        <dbReference type="SAM" id="MobiDB-lite"/>
    </source>
</evidence>
<feature type="transmembrane region" description="Helical" evidence="7">
    <location>
        <begin position="285"/>
        <end position="306"/>
    </location>
</feature>
<dbReference type="GO" id="GO:0005886">
    <property type="term" value="C:plasma membrane"/>
    <property type="evidence" value="ECO:0007669"/>
    <property type="project" value="UniProtKB-SubCell"/>
</dbReference>
<accession>A0A1T3NQL3</accession>
<dbReference type="Gene3D" id="1.10.3720.10">
    <property type="entry name" value="MetI-like"/>
    <property type="match status" value="1"/>
</dbReference>
<dbReference type="Pfam" id="PF00528">
    <property type="entry name" value="BPD_transp_1"/>
    <property type="match status" value="1"/>
</dbReference>
<evidence type="ECO:0000313" key="10">
    <source>
        <dbReference type="EMBL" id="OPC79096.1"/>
    </source>
</evidence>
<sequence length="320" mass="35240">MSTSIQARPSAQAASAKPAAGETGHRSPRRRFGLGRALAWLVLGVSLLITLFPFYWMLRTALTDGNHLYSDSTSLWPEHFTFANFKRVLGLASDEESRAAGGSGADLDFLLYTRNSIIYTTAIVVGQTLSCAMAGYALARLRFRGREFAFAVVVGALMVPPIFTLLPNFVMVKDLGMLNSFAGMVAPTLLMTPFTVFFLRQFFMSIPREIEEAAMLDGAGHWRIFWRVVLPMSKGPILTIALTTAVWAWKDYLWPLLVGNEPDNRVLTTGIGVFLQQSPNARPDWTGLMAASTLSVVPMLILLVVFGRRIVNGLNFTGLK</sequence>
<keyword evidence="5 7" id="KW-1133">Transmembrane helix</keyword>
<feature type="transmembrane region" description="Helical" evidence="7">
    <location>
        <begin position="148"/>
        <end position="169"/>
    </location>
</feature>
<feature type="transmembrane region" description="Helical" evidence="7">
    <location>
        <begin position="37"/>
        <end position="58"/>
    </location>
</feature>
<feature type="transmembrane region" description="Helical" evidence="7">
    <location>
        <begin position="181"/>
        <end position="203"/>
    </location>
</feature>
<feature type="compositionally biased region" description="Low complexity" evidence="8">
    <location>
        <begin position="1"/>
        <end position="20"/>
    </location>
</feature>
<dbReference type="AlphaFoldDB" id="A0A1T3NQL3"/>
<organism evidence="10 11">
    <name type="scientific">Embleya scabrispora</name>
    <dbReference type="NCBI Taxonomy" id="159449"/>
    <lineage>
        <taxon>Bacteria</taxon>
        <taxon>Bacillati</taxon>
        <taxon>Actinomycetota</taxon>
        <taxon>Actinomycetes</taxon>
        <taxon>Kitasatosporales</taxon>
        <taxon>Streptomycetaceae</taxon>
        <taxon>Embleya</taxon>
    </lineage>
</organism>
<evidence type="ECO:0000256" key="1">
    <source>
        <dbReference type="ARBA" id="ARBA00004651"/>
    </source>
</evidence>
<dbReference type="EMBL" id="MWQN01000002">
    <property type="protein sequence ID" value="OPC79096.1"/>
    <property type="molecule type" value="Genomic_DNA"/>
</dbReference>
<dbReference type="PANTHER" id="PTHR43744">
    <property type="entry name" value="ABC TRANSPORTER PERMEASE PROTEIN MG189-RELATED-RELATED"/>
    <property type="match status" value="1"/>
</dbReference>
<gene>
    <name evidence="10" type="ORF">B4N89_33935</name>
</gene>
<proteinExistence type="inferred from homology"/>
<keyword evidence="6 7" id="KW-0472">Membrane</keyword>
<feature type="domain" description="ABC transmembrane type-1" evidence="9">
    <location>
        <begin position="113"/>
        <end position="306"/>
    </location>
</feature>
<name>A0A1T3NQL3_9ACTN</name>
<dbReference type="InterPro" id="IPR035906">
    <property type="entry name" value="MetI-like_sf"/>
</dbReference>
<evidence type="ECO:0000256" key="3">
    <source>
        <dbReference type="ARBA" id="ARBA00022475"/>
    </source>
</evidence>
<evidence type="ECO:0000256" key="4">
    <source>
        <dbReference type="ARBA" id="ARBA00022692"/>
    </source>
</evidence>
<dbReference type="CDD" id="cd06261">
    <property type="entry name" value="TM_PBP2"/>
    <property type="match status" value="1"/>
</dbReference>
<evidence type="ECO:0000256" key="7">
    <source>
        <dbReference type="RuleBase" id="RU363032"/>
    </source>
</evidence>
<evidence type="ECO:0000256" key="5">
    <source>
        <dbReference type="ARBA" id="ARBA00022989"/>
    </source>
</evidence>
<evidence type="ECO:0000256" key="2">
    <source>
        <dbReference type="ARBA" id="ARBA00022448"/>
    </source>
</evidence>
<comment type="similarity">
    <text evidence="7">Belongs to the binding-protein-dependent transport system permease family.</text>
</comment>
<evidence type="ECO:0000313" key="11">
    <source>
        <dbReference type="Proteomes" id="UP000190037"/>
    </source>
</evidence>
<dbReference type="STRING" id="159449.B4N89_33935"/>
<evidence type="ECO:0000259" key="9">
    <source>
        <dbReference type="PROSITE" id="PS50928"/>
    </source>
</evidence>
<dbReference type="OrthoDB" id="61122at2"/>
<comment type="subcellular location">
    <subcellularLocation>
        <location evidence="1 7">Cell membrane</location>
        <topology evidence="1 7">Multi-pass membrane protein</topology>
    </subcellularLocation>
</comment>
<dbReference type="SUPFAM" id="SSF161098">
    <property type="entry name" value="MetI-like"/>
    <property type="match status" value="1"/>
</dbReference>
<protein>
    <submittedName>
        <fullName evidence="10">Sugar ABC transporter permease</fullName>
    </submittedName>
</protein>
<keyword evidence="4 7" id="KW-0812">Transmembrane</keyword>
<dbReference type="InterPro" id="IPR000515">
    <property type="entry name" value="MetI-like"/>
</dbReference>
<dbReference type="GO" id="GO:0055085">
    <property type="term" value="P:transmembrane transport"/>
    <property type="evidence" value="ECO:0007669"/>
    <property type="project" value="InterPro"/>
</dbReference>
<feature type="transmembrane region" description="Helical" evidence="7">
    <location>
        <begin position="117"/>
        <end position="139"/>
    </location>
</feature>
<keyword evidence="11" id="KW-1185">Reference proteome</keyword>
<feature type="region of interest" description="Disordered" evidence="8">
    <location>
        <begin position="1"/>
        <end position="28"/>
    </location>
</feature>
<reference evidence="10 11" key="1">
    <citation type="submission" date="2017-03" db="EMBL/GenBank/DDBJ databases">
        <title>Draft genome sequence of Streptomyces scabrisporus NF3, endophyte isolated from Amphipterygium adstringens.</title>
        <authorList>
            <person name="Vazquez M."/>
            <person name="Ceapa C.D."/>
            <person name="Rodriguez Luna D."/>
            <person name="Sanchez Esquivel S."/>
        </authorList>
    </citation>
    <scope>NUCLEOTIDE SEQUENCE [LARGE SCALE GENOMIC DNA]</scope>
    <source>
        <strain evidence="10 11">NF3</strain>
    </source>
</reference>
<feature type="transmembrane region" description="Helical" evidence="7">
    <location>
        <begin position="224"/>
        <end position="249"/>
    </location>
</feature>
<dbReference type="PROSITE" id="PS50928">
    <property type="entry name" value="ABC_TM1"/>
    <property type="match status" value="1"/>
</dbReference>
<evidence type="ECO:0000256" key="6">
    <source>
        <dbReference type="ARBA" id="ARBA00023136"/>
    </source>
</evidence>
<comment type="caution">
    <text evidence="10">The sequence shown here is derived from an EMBL/GenBank/DDBJ whole genome shotgun (WGS) entry which is preliminary data.</text>
</comment>